<dbReference type="Pfam" id="PF12161">
    <property type="entry name" value="HsdM_N"/>
    <property type="match status" value="1"/>
</dbReference>
<keyword evidence="4 10" id="KW-0808">Transferase</keyword>
<evidence type="ECO:0000256" key="4">
    <source>
        <dbReference type="ARBA" id="ARBA00022679"/>
    </source>
</evidence>
<dbReference type="SUPFAM" id="SSF53335">
    <property type="entry name" value="S-adenosyl-L-methionine-dependent methyltransferases"/>
    <property type="match status" value="1"/>
</dbReference>
<reference evidence="10 11" key="1">
    <citation type="submission" date="2020-04" db="EMBL/GenBank/DDBJ databases">
        <title>Sequencing and Assembly of C. fimi.</title>
        <authorList>
            <person name="Ramsey A.R."/>
        </authorList>
    </citation>
    <scope>NUCLEOTIDE SEQUENCE [LARGE SCALE GENOMIC DNA]</scope>
    <source>
        <strain evidence="10 11">SB</strain>
    </source>
</reference>
<keyword evidence="11" id="KW-1185">Reference proteome</keyword>
<dbReference type="PANTHER" id="PTHR42998:SF1">
    <property type="entry name" value="TYPE I RESTRICTION ENZYME HINDI METHYLASE SUBUNIT"/>
    <property type="match status" value="1"/>
</dbReference>
<dbReference type="Pfam" id="PF02384">
    <property type="entry name" value="N6_Mtase"/>
    <property type="match status" value="1"/>
</dbReference>
<dbReference type="GO" id="GO:0008170">
    <property type="term" value="F:N-methyltransferase activity"/>
    <property type="evidence" value="ECO:0007669"/>
    <property type="project" value="InterPro"/>
</dbReference>
<comment type="similarity">
    <text evidence="1">Belongs to the N(4)/N(6)-methyltransferase family.</text>
</comment>
<dbReference type="InterPro" id="IPR022749">
    <property type="entry name" value="D12N6_MeTrfase_N"/>
</dbReference>
<dbReference type="Gene3D" id="1.20.1260.30">
    <property type="match status" value="1"/>
</dbReference>
<feature type="domain" description="DNA methylase adenine-specific" evidence="8">
    <location>
        <begin position="178"/>
        <end position="503"/>
    </location>
</feature>
<organism evidence="10 11">
    <name type="scientific">Cellulomonas fimi</name>
    <dbReference type="NCBI Taxonomy" id="1708"/>
    <lineage>
        <taxon>Bacteria</taxon>
        <taxon>Bacillati</taxon>
        <taxon>Actinomycetota</taxon>
        <taxon>Actinomycetes</taxon>
        <taxon>Micrococcales</taxon>
        <taxon>Cellulomonadaceae</taxon>
        <taxon>Cellulomonas</taxon>
    </lineage>
</organism>
<dbReference type="Gene3D" id="3.40.50.150">
    <property type="entry name" value="Vaccinia Virus protein VP39"/>
    <property type="match status" value="1"/>
</dbReference>
<evidence type="ECO:0000259" key="9">
    <source>
        <dbReference type="Pfam" id="PF12161"/>
    </source>
</evidence>
<evidence type="ECO:0000256" key="1">
    <source>
        <dbReference type="ARBA" id="ARBA00006594"/>
    </source>
</evidence>
<evidence type="ECO:0000256" key="6">
    <source>
        <dbReference type="ARBA" id="ARBA00022747"/>
    </source>
</evidence>
<dbReference type="InterPro" id="IPR052916">
    <property type="entry name" value="Type-I_RE_MTase_Subunit"/>
</dbReference>
<name>A0A7Y0QI17_CELFI</name>
<dbReference type="GO" id="GO:0009007">
    <property type="term" value="F:site-specific DNA-methyltransferase (adenine-specific) activity"/>
    <property type="evidence" value="ECO:0007669"/>
    <property type="project" value="UniProtKB-EC"/>
</dbReference>
<dbReference type="InterPro" id="IPR002052">
    <property type="entry name" value="DNA_methylase_N6_adenine_CS"/>
</dbReference>
<keyword evidence="5" id="KW-0949">S-adenosyl-L-methionine</keyword>
<dbReference type="GO" id="GO:0032259">
    <property type="term" value="P:methylation"/>
    <property type="evidence" value="ECO:0007669"/>
    <property type="project" value="UniProtKB-KW"/>
</dbReference>
<evidence type="ECO:0000256" key="5">
    <source>
        <dbReference type="ARBA" id="ARBA00022691"/>
    </source>
</evidence>
<evidence type="ECO:0000313" key="10">
    <source>
        <dbReference type="EMBL" id="NMR20459.1"/>
    </source>
</evidence>
<comment type="catalytic activity">
    <reaction evidence="7">
        <text>a 2'-deoxyadenosine in DNA + S-adenosyl-L-methionine = an N(6)-methyl-2'-deoxyadenosine in DNA + S-adenosyl-L-homocysteine + H(+)</text>
        <dbReference type="Rhea" id="RHEA:15197"/>
        <dbReference type="Rhea" id="RHEA-COMP:12418"/>
        <dbReference type="Rhea" id="RHEA-COMP:12419"/>
        <dbReference type="ChEBI" id="CHEBI:15378"/>
        <dbReference type="ChEBI" id="CHEBI:57856"/>
        <dbReference type="ChEBI" id="CHEBI:59789"/>
        <dbReference type="ChEBI" id="CHEBI:90615"/>
        <dbReference type="ChEBI" id="CHEBI:90616"/>
        <dbReference type="EC" id="2.1.1.72"/>
    </reaction>
</comment>
<dbReference type="Proteomes" id="UP000562124">
    <property type="component" value="Unassembled WGS sequence"/>
</dbReference>
<dbReference type="PROSITE" id="PS00092">
    <property type="entry name" value="N6_MTASE"/>
    <property type="match status" value="1"/>
</dbReference>
<sequence length="541" mass="60059">MPPRKRTSDPSAPMTMKQLKDTLWKAADKLRGSMDASQYKDVILGLVFLKYVSDAFDERREQIRTDLTAEGYREDQIEGLLNDIDEYTGHGVFWVPTTARWRYLAQHAKGTQAAMGQAAQTIGELVDGAMDHIMGSNSSLVGTLPRIYNRDNVDQRRLGELIDLFNDARFTGNGATKARDLLGEVYEYFLGKFAAAEGKRGGEFYTPRGVVRVLVEVLEPYSGRVYDPCCGSGGMFVQTEQFLERHNQDLQAISVYGQELNERTWRMAKMNLAVHGLNGNLSSRWGDTFARDQHPDVQMDYVLANPPFNIKDWARSESDPRWKYGVPPAGNANYAWIQHILSKLAPGGSAGVVMANGSMSTNSGGEGEIRARLVEADLVSCMVALPTQLFRSTGIPVCLWFFAKDKTAGSKGSVDRTGQVLFIDARNLGYMVDRAERALSEDDIAKIANTYHAWRGTASAVEAGLTYDDELGFSRSATLAEIKTADYALTPGRYVGAADVEDDGEPLEDKIERLTKELLEQFDEAARLEKVVREQLGRVRG</sequence>
<dbReference type="EC" id="2.1.1.72" evidence="2"/>
<evidence type="ECO:0000256" key="3">
    <source>
        <dbReference type="ARBA" id="ARBA00022603"/>
    </source>
</evidence>
<evidence type="ECO:0000256" key="7">
    <source>
        <dbReference type="ARBA" id="ARBA00047942"/>
    </source>
</evidence>
<feature type="domain" description="N6 adenine-specific DNA methyltransferase N-terminal" evidence="9">
    <location>
        <begin position="19"/>
        <end position="165"/>
    </location>
</feature>
<dbReference type="GO" id="GO:0009307">
    <property type="term" value="P:DNA restriction-modification system"/>
    <property type="evidence" value="ECO:0007669"/>
    <property type="project" value="UniProtKB-KW"/>
</dbReference>
<dbReference type="EMBL" id="JABCJJ010000012">
    <property type="protein sequence ID" value="NMR20459.1"/>
    <property type="molecule type" value="Genomic_DNA"/>
</dbReference>
<dbReference type="PRINTS" id="PR00507">
    <property type="entry name" value="N12N6MTFRASE"/>
</dbReference>
<dbReference type="PANTHER" id="PTHR42998">
    <property type="entry name" value="TYPE I RESTRICTION ENZYME HINDVIIP M PROTEIN-RELATED"/>
    <property type="match status" value="1"/>
</dbReference>
<comment type="caution">
    <text evidence="10">The sequence shown here is derived from an EMBL/GenBank/DDBJ whole genome shotgun (WGS) entry which is preliminary data.</text>
</comment>
<dbReference type="InterPro" id="IPR003356">
    <property type="entry name" value="DNA_methylase_A-5"/>
</dbReference>
<dbReference type="RefSeq" id="WP_169324830.1">
    <property type="nucleotide sequence ID" value="NZ_JABCJJ010000012.1"/>
</dbReference>
<evidence type="ECO:0000313" key="11">
    <source>
        <dbReference type="Proteomes" id="UP000562124"/>
    </source>
</evidence>
<accession>A0A7Y0QI17</accession>
<keyword evidence="3 10" id="KW-0489">Methyltransferase</keyword>
<gene>
    <name evidence="10" type="ORF">HIR71_09565</name>
</gene>
<protein>
    <recommendedName>
        <fullName evidence="2">site-specific DNA-methyltransferase (adenine-specific)</fullName>
        <ecNumber evidence="2">2.1.1.72</ecNumber>
    </recommendedName>
</protein>
<evidence type="ECO:0000256" key="2">
    <source>
        <dbReference type="ARBA" id="ARBA00011900"/>
    </source>
</evidence>
<dbReference type="InterPro" id="IPR038333">
    <property type="entry name" value="T1MK-like_N_sf"/>
</dbReference>
<dbReference type="InterPro" id="IPR029063">
    <property type="entry name" value="SAM-dependent_MTases_sf"/>
</dbReference>
<keyword evidence="6" id="KW-0680">Restriction system</keyword>
<dbReference type="GO" id="GO:0003677">
    <property type="term" value="F:DNA binding"/>
    <property type="evidence" value="ECO:0007669"/>
    <property type="project" value="InterPro"/>
</dbReference>
<dbReference type="AlphaFoldDB" id="A0A7Y0QI17"/>
<evidence type="ECO:0000259" key="8">
    <source>
        <dbReference type="Pfam" id="PF02384"/>
    </source>
</evidence>
<proteinExistence type="inferred from homology"/>